<evidence type="ECO:0000313" key="2">
    <source>
        <dbReference type="Proteomes" id="UP000663088"/>
    </source>
</evidence>
<organism evidence="1 2">
    <name type="scientific">Candidatus Methylacidiphilum infernorum</name>
    <dbReference type="NCBI Taxonomy" id="511746"/>
    <lineage>
        <taxon>Bacteria</taxon>
        <taxon>Pseudomonadati</taxon>
        <taxon>Verrucomicrobiota</taxon>
        <taxon>Methylacidiphilae</taxon>
        <taxon>Methylacidiphilales</taxon>
        <taxon>Methylacidiphilaceae</taxon>
        <taxon>Methylacidiphilum (ex Ratnadevi et al. 2023)</taxon>
    </lineage>
</organism>
<keyword evidence="2" id="KW-1185">Reference proteome</keyword>
<proteinExistence type="predicted"/>
<dbReference type="Proteomes" id="UP000663088">
    <property type="component" value="Chromosome"/>
</dbReference>
<dbReference type="Pfam" id="PF08819">
    <property type="entry name" value="DUF1802"/>
    <property type="match status" value="1"/>
</dbReference>
<accession>A0ABX7PXA2</accession>
<dbReference type="EMBL" id="CP065956">
    <property type="protein sequence ID" value="QSR87607.1"/>
    <property type="molecule type" value="Genomic_DNA"/>
</dbReference>
<evidence type="ECO:0000313" key="1">
    <source>
        <dbReference type="EMBL" id="QSR87607.1"/>
    </source>
</evidence>
<reference evidence="1 2" key="1">
    <citation type="submission" date="2020-12" db="EMBL/GenBank/DDBJ databases">
        <authorList>
            <person name="Awala S.I."/>
            <person name="Gwak J.-H."/>
            <person name="Kim S.-J."/>
            <person name="Rhee S.-K."/>
        </authorList>
    </citation>
    <scope>NUCLEOTIDE SEQUENCE [LARGE SCALE GENOMIC DNA]</scope>
    <source>
        <strain evidence="1 2">IT5</strain>
    </source>
</reference>
<protein>
    <submittedName>
        <fullName evidence="1">DUF1802 family protein</fullName>
    </submittedName>
</protein>
<gene>
    <name evidence="1" type="ORF">EM20IM_04600</name>
</gene>
<dbReference type="InterPro" id="IPR014923">
    <property type="entry name" value="DUF1802"/>
</dbReference>
<sequence>MSESFPTEQAKDFLTSPEQYAFKDWQIVVDALGKGKQSILLRKGGIQEKEFQLKSSFFWLLPTHYHEELLQVKPEYRFVEKDAGDEASPGCLLLKYVAWVQEDFFVTDWEIVRRLSPFYIWEEPILKKRFDYGKKKGLSVLILRVYRAYPPLEVKEDEKAIRGCRSWVKMATPFTPRRFEAVIDEKKFCEIRKNILLRIKGLL</sequence>
<dbReference type="RefSeq" id="WP_206848053.1">
    <property type="nucleotide sequence ID" value="NZ_CP065956.1"/>
</dbReference>
<name>A0ABX7PXA2_9BACT</name>